<dbReference type="PATRIC" id="fig|1679170.3.peg.2707"/>
<organism evidence="1 2">
    <name type="scientific">Peribacillus loiseleuriae</name>
    <dbReference type="NCBI Taxonomy" id="1679170"/>
    <lineage>
        <taxon>Bacteria</taxon>
        <taxon>Bacillati</taxon>
        <taxon>Bacillota</taxon>
        <taxon>Bacilli</taxon>
        <taxon>Bacillales</taxon>
        <taxon>Bacillaceae</taxon>
        <taxon>Peribacillus</taxon>
    </lineage>
</organism>
<accession>A0A0K9GV32</accession>
<evidence type="ECO:0000313" key="2">
    <source>
        <dbReference type="Proteomes" id="UP000037146"/>
    </source>
</evidence>
<dbReference type="EMBL" id="LFZW01000001">
    <property type="protein sequence ID" value="KMY50122.1"/>
    <property type="molecule type" value="Genomic_DNA"/>
</dbReference>
<dbReference type="Proteomes" id="UP000037146">
    <property type="component" value="Unassembled WGS sequence"/>
</dbReference>
<name>A0A0K9GV32_9BACI</name>
<dbReference type="OrthoDB" id="2934625at2"/>
<evidence type="ECO:0000313" key="1">
    <source>
        <dbReference type="EMBL" id="KMY50122.1"/>
    </source>
</evidence>
<proteinExistence type="predicted"/>
<gene>
    <name evidence="1" type="ORF">AC625_11930</name>
</gene>
<comment type="caution">
    <text evidence="1">The sequence shown here is derived from an EMBL/GenBank/DDBJ whole genome shotgun (WGS) entry which is preliminary data.</text>
</comment>
<sequence length="72" mass="8387">MVTIHFFENKSIVLSQLLKHIPSVDEDIKIKGRKGKVLSVKKIEENIVHVHVIFEQVNKNQPISKDTKKKKR</sequence>
<protein>
    <submittedName>
        <fullName evidence="1">Preprotein translocase subunit SecA</fullName>
    </submittedName>
</protein>
<keyword evidence="2" id="KW-1185">Reference proteome</keyword>
<reference evidence="2" key="1">
    <citation type="submission" date="2015-07" db="EMBL/GenBank/DDBJ databases">
        <title>Genome sequencing project for genomic taxonomy and phylogenomics of Bacillus-like bacteria.</title>
        <authorList>
            <person name="Liu B."/>
            <person name="Wang J."/>
            <person name="Zhu Y."/>
            <person name="Liu G."/>
            <person name="Chen Q."/>
            <person name="Chen Z."/>
            <person name="Lan J."/>
            <person name="Che J."/>
            <person name="Ge C."/>
            <person name="Shi H."/>
            <person name="Pan Z."/>
            <person name="Liu X."/>
        </authorList>
    </citation>
    <scope>NUCLEOTIDE SEQUENCE [LARGE SCALE GENOMIC DNA]</scope>
    <source>
        <strain evidence="2">FJAT-27997</strain>
    </source>
</reference>
<dbReference type="RefSeq" id="WP_049681469.1">
    <property type="nucleotide sequence ID" value="NZ_LFZW01000001.1"/>
</dbReference>
<dbReference type="AlphaFoldDB" id="A0A0K9GV32"/>